<evidence type="ECO:0000313" key="2">
    <source>
        <dbReference type="Proteomes" id="UP000656077"/>
    </source>
</evidence>
<protein>
    <submittedName>
        <fullName evidence="1">Uncharacterized protein</fullName>
    </submittedName>
</protein>
<name>A0A964RSE7_9CLOT</name>
<sequence>MGKKGQNYKPLNESEYTNIEINGFTDCEPLDDGIEIKAFSFADQDDNSNHNTQTIIKNFEYIKSNSSNTKDDHSSEKKETSSFSQIQKVRGLTPAVNGELFDIKRCYQFRASTLKKLNQIKGESDNVNIYLNEIIDAAICFYYDSIFNNK</sequence>
<gene>
    <name evidence="1" type="ORF">GKZ28_25220</name>
</gene>
<dbReference type="Proteomes" id="UP000656077">
    <property type="component" value="Unassembled WGS sequence"/>
</dbReference>
<evidence type="ECO:0000313" key="1">
    <source>
        <dbReference type="EMBL" id="MVX66962.1"/>
    </source>
</evidence>
<proteinExistence type="predicted"/>
<dbReference type="EMBL" id="WSRQ01000081">
    <property type="protein sequence ID" value="MVX66962.1"/>
    <property type="molecule type" value="Genomic_DNA"/>
</dbReference>
<accession>A0A964RSE7</accession>
<comment type="caution">
    <text evidence="1">The sequence shown here is derived from an EMBL/GenBank/DDBJ whole genome shotgun (WGS) entry which is preliminary data.</text>
</comment>
<reference evidence="1" key="1">
    <citation type="submission" date="2019-12" db="EMBL/GenBank/DDBJ databases">
        <title>Microbes associate with the intestines of laboratory mice.</title>
        <authorList>
            <person name="Navarre W."/>
            <person name="Wong E."/>
        </authorList>
    </citation>
    <scope>NUCLEOTIDE SEQUENCE</scope>
    <source>
        <strain evidence="1">NM79_F5</strain>
    </source>
</reference>
<organism evidence="1 2">
    <name type="scientific">Clostridium chromiireducens</name>
    <dbReference type="NCBI Taxonomy" id="225345"/>
    <lineage>
        <taxon>Bacteria</taxon>
        <taxon>Bacillati</taxon>
        <taxon>Bacillota</taxon>
        <taxon>Clostridia</taxon>
        <taxon>Eubacteriales</taxon>
        <taxon>Clostridiaceae</taxon>
        <taxon>Clostridium</taxon>
    </lineage>
</organism>
<dbReference type="RefSeq" id="WP_160361433.1">
    <property type="nucleotide sequence ID" value="NZ_WSRQ01000081.1"/>
</dbReference>
<dbReference type="AlphaFoldDB" id="A0A964RSE7"/>